<protein>
    <submittedName>
        <fullName evidence="2">Uncharacterized protein</fullName>
    </submittedName>
</protein>
<dbReference type="AlphaFoldDB" id="U2J441"/>
<reference evidence="2 3" key="1">
    <citation type="submission" date="2013-06" db="EMBL/GenBank/DDBJ databases">
        <authorList>
            <person name="Weinstock G."/>
            <person name="Sodergren E."/>
            <person name="Lobos E.A."/>
            <person name="Fulton L."/>
            <person name="Fulton R."/>
            <person name="Courtney L."/>
            <person name="Fronick C."/>
            <person name="O'Laughlin M."/>
            <person name="Godfrey J."/>
            <person name="Wilson R.M."/>
            <person name="Miner T."/>
            <person name="Farmer C."/>
            <person name="Delehaunty K."/>
            <person name="Cordes M."/>
            <person name="Minx P."/>
            <person name="Tomlinson C."/>
            <person name="Chen J."/>
            <person name="Wollam A."/>
            <person name="Pepin K.H."/>
            <person name="Bhonagiri V."/>
            <person name="Zhang X."/>
            <person name="Warren W."/>
            <person name="Mitreva M."/>
            <person name="Mardis E.R."/>
            <person name="Wilson R.K."/>
        </authorList>
    </citation>
    <scope>NUCLEOTIDE SEQUENCE [LARGE SCALE GENOMIC DNA]</scope>
    <source>
        <strain evidence="2 3">W1703</strain>
    </source>
</reference>
<organism evidence="2 3">
    <name type="scientific">Streptococcus sobrinus W1703</name>
    <dbReference type="NCBI Taxonomy" id="1227275"/>
    <lineage>
        <taxon>Bacteria</taxon>
        <taxon>Bacillati</taxon>
        <taxon>Bacillota</taxon>
        <taxon>Bacilli</taxon>
        <taxon>Lactobacillales</taxon>
        <taxon>Streptococcaceae</taxon>
        <taxon>Streptococcus</taxon>
    </lineage>
</organism>
<keyword evidence="1" id="KW-0812">Transmembrane</keyword>
<evidence type="ECO:0000256" key="1">
    <source>
        <dbReference type="SAM" id="Phobius"/>
    </source>
</evidence>
<accession>U2J441</accession>
<feature type="transmembrane region" description="Helical" evidence="1">
    <location>
        <begin position="20"/>
        <end position="38"/>
    </location>
</feature>
<gene>
    <name evidence="2" type="ORF">HMPREF1557_01568</name>
</gene>
<dbReference type="EMBL" id="AWVA01000095">
    <property type="protein sequence ID" value="ERJ74520.1"/>
    <property type="molecule type" value="Genomic_DNA"/>
</dbReference>
<name>U2J441_9STRE</name>
<keyword evidence="1" id="KW-0472">Membrane</keyword>
<sequence length="44" mass="5190">MLVFYFCQGMARQISGLKLFFRALALLLTLIFDIIITTKKLKYF</sequence>
<evidence type="ECO:0000313" key="2">
    <source>
        <dbReference type="EMBL" id="ERJ74520.1"/>
    </source>
</evidence>
<proteinExistence type="predicted"/>
<evidence type="ECO:0000313" key="3">
    <source>
        <dbReference type="Proteomes" id="UP000016617"/>
    </source>
</evidence>
<dbReference type="HOGENOM" id="CLU_3222851_0_0_9"/>
<comment type="caution">
    <text evidence="2">The sequence shown here is derived from an EMBL/GenBank/DDBJ whole genome shotgun (WGS) entry which is preliminary data.</text>
</comment>
<dbReference type="Proteomes" id="UP000016617">
    <property type="component" value="Unassembled WGS sequence"/>
</dbReference>
<keyword evidence="1" id="KW-1133">Transmembrane helix</keyword>